<dbReference type="EMBL" id="ML210276">
    <property type="protein sequence ID" value="TFK21185.1"/>
    <property type="molecule type" value="Genomic_DNA"/>
</dbReference>
<feature type="transmembrane region" description="Helical" evidence="1">
    <location>
        <begin position="164"/>
        <end position="184"/>
    </location>
</feature>
<protein>
    <recommendedName>
        <fullName evidence="2">DUF6533 domain-containing protein</fullName>
    </recommendedName>
</protein>
<feature type="domain" description="DUF6533" evidence="2">
    <location>
        <begin position="15"/>
        <end position="62"/>
    </location>
</feature>
<feature type="transmembrane region" description="Helical" evidence="1">
    <location>
        <begin position="190"/>
        <end position="208"/>
    </location>
</feature>
<feature type="transmembrane region" description="Helical" evidence="1">
    <location>
        <begin position="121"/>
        <end position="143"/>
    </location>
</feature>
<keyword evidence="1" id="KW-0472">Membrane</keyword>
<accession>A0A5C3KMC0</accession>
<keyword evidence="1" id="KW-1133">Transmembrane helix</keyword>
<name>A0A5C3KMC0_COPMA</name>
<gene>
    <name evidence="3" type="ORF">FA15DRAFT_758892</name>
</gene>
<sequence>MDLIVRSEDVFQKRCIALVALVLVYYEYLLSLSKEIDWMWASTRGISFIPTLFYLNRYLALICLPMLIHRNFSSPLGYRHPDPYPTTQQVLYFICVRTEQRLVNVDNCFMGFDDERASLTALQYLGLFVFDTIIFGMTLRKSLQRSKSEKATPLFTILIRDGTMYFGAISLTCLGIVLCLLIAGTAVRDQGIYLGASLSSVLVSRLILNIRDPSLRPQKELTTLKRGMSTTAETAEVGTFTTIIDTRQTDFEANMFRSYSDFPRA</sequence>
<reference evidence="3 4" key="1">
    <citation type="journal article" date="2019" name="Nat. Ecol. Evol.">
        <title>Megaphylogeny resolves global patterns of mushroom evolution.</title>
        <authorList>
            <person name="Varga T."/>
            <person name="Krizsan K."/>
            <person name="Foldi C."/>
            <person name="Dima B."/>
            <person name="Sanchez-Garcia M."/>
            <person name="Sanchez-Ramirez S."/>
            <person name="Szollosi G.J."/>
            <person name="Szarkandi J.G."/>
            <person name="Papp V."/>
            <person name="Albert L."/>
            <person name="Andreopoulos W."/>
            <person name="Angelini C."/>
            <person name="Antonin V."/>
            <person name="Barry K.W."/>
            <person name="Bougher N.L."/>
            <person name="Buchanan P."/>
            <person name="Buyck B."/>
            <person name="Bense V."/>
            <person name="Catcheside P."/>
            <person name="Chovatia M."/>
            <person name="Cooper J."/>
            <person name="Damon W."/>
            <person name="Desjardin D."/>
            <person name="Finy P."/>
            <person name="Geml J."/>
            <person name="Haridas S."/>
            <person name="Hughes K."/>
            <person name="Justo A."/>
            <person name="Karasinski D."/>
            <person name="Kautmanova I."/>
            <person name="Kiss B."/>
            <person name="Kocsube S."/>
            <person name="Kotiranta H."/>
            <person name="LaButti K.M."/>
            <person name="Lechner B.E."/>
            <person name="Liimatainen K."/>
            <person name="Lipzen A."/>
            <person name="Lukacs Z."/>
            <person name="Mihaltcheva S."/>
            <person name="Morgado L.N."/>
            <person name="Niskanen T."/>
            <person name="Noordeloos M.E."/>
            <person name="Ohm R.A."/>
            <person name="Ortiz-Santana B."/>
            <person name="Ovrebo C."/>
            <person name="Racz N."/>
            <person name="Riley R."/>
            <person name="Savchenko A."/>
            <person name="Shiryaev A."/>
            <person name="Soop K."/>
            <person name="Spirin V."/>
            <person name="Szebenyi C."/>
            <person name="Tomsovsky M."/>
            <person name="Tulloss R.E."/>
            <person name="Uehling J."/>
            <person name="Grigoriev I.V."/>
            <person name="Vagvolgyi C."/>
            <person name="Papp T."/>
            <person name="Martin F.M."/>
            <person name="Miettinen O."/>
            <person name="Hibbett D.S."/>
            <person name="Nagy L.G."/>
        </authorList>
    </citation>
    <scope>NUCLEOTIDE SEQUENCE [LARGE SCALE GENOMIC DNA]</scope>
    <source>
        <strain evidence="3 4">CBS 121175</strain>
    </source>
</reference>
<dbReference type="OrthoDB" id="2686513at2759"/>
<proteinExistence type="predicted"/>
<dbReference type="Pfam" id="PF20151">
    <property type="entry name" value="DUF6533"/>
    <property type="match status" value="1"/>
</dbReference>
<organism evidence="3 4">
    <name type="scientific">Coprinopsis marcescibilis</name>
    <name type="common">Agaric fungus</name>
    <name type="synonym">Psathyrella marcescibilis</name>
    <dbReference type="NCBI Taxonomy" id="230819"/>
    <lineage>
        <taxon>Eukaryota</taxon>
        <taxon>Fungi</taxon>
        <taxon>Dikarya</taxon>
        <taxon>Basidiomycota</taxon>
        <taxon>Agaricomycotina</taxon>
        <taxon>Agaricomycetes</taxon>
        <taxon>Agaricomycetidae</taxon>
        <taxon>Agaricales</taxon>
        <taxon>Agaricineae</taxon>
        <taxon>Psathyrellaceae</taxon>
        <taxon>Coprinopsis</taxon>
    </lineage>
</organism>
<dbReference type="STRING" id="230819.A0A5C3KMC0"/>
<dbReference type="InterPro" id="IPR045340">
    <property type="entry name" value="DUF6533"/>
</dbReference>
<keyword evidence="4" id="KW-1185">Reference proteome</keyword>
<evidence type="ECO:0000313" key="3">
    <source>
        <dbReference type="EMBL" id="TFK21185.1"/>
    </source>
</evidence>
<keyword evidence="1" id="KW-0812">Transmembrane</keyword>
<feature type="transmembrane region" description="Helical" evidence="1">
    <location>
        <begin position="16"/>
        <end position="33"/>
    </location>
</feature>
<evidence type="ECO:0000256" key="1">
    <source>
        <dbReference type="SAM" id="Phobius"/>
    </source>
</evidence>
<evidence type="ECO:0000313" key="4">
    <source>
        <dbReference type="Proteomes" id="UP000307440"/>
    </source>
</evidence>
<evidence type="ECO:0000259" key="2">
    <source>
        <dbReference type="Pfam" id="PF20151"/>
    </source>
</evidence>
<dbReference type="Proteomes" id="UP000307440">
    <property type="component" value="Unassembled WGS sequence"/>
</dbReference>
<feature type="transmembrane region" description="Helical" evidence="1">
    <location>
        <begin position="45"/>
        <end position="68"/>
    </location>
</feature>
<dbReference type="AlphaFoldDB" id="A0A5C3KMC0"/>